<dbReference type="Proteomes" id="UP000831701">
    <property type="component" value="Chromosome 2"/>
</dbReference>
<organism evidence="1 2">
    <name type="scientific">Scortum barcoo</name>
    <name type="common">barcoo grunter</name>
    <dbReference type="NCBI Taxonomy" id="214431"/>
    <lineage>
        <taxon>Eukaryota</taxon>
        <taxon>Metazoa</taxon>
        <taxon>Chordata</taxon>
        <taxon>Craniata</taxon>
        <taxon>Vertebrata</taxon>
        <taxon>Euteleostomi</taxon>
        <taxon>Actinopterygii</taxon>
        <taxon>Neopterygii</taxon>
        <taxon>Teleostei</taxon>
        <taxon>Neoteleostei</taxon>
        <taxon>Acanthomorphata</taxon>
        <taxon>Eupercaria</taxon>
        <taxon>Centrarchiformes</taxon>
        <taxon>Terapontoidei</taxon>
        <taxon>Terapontidae</taxon>
        <taxon>Scortum</taxon>
    </lineage>
</organism>
<reference evidence="1" key="1">
    <citation type="submission" date="2022-04" db="EMBL/GenBank/DDBJ databases">
        <title>Jade perch genome.</title>
        <authorList>
            <person name="Chao B."/>
        </authorList>
    </citation>
    <scope>NUCLEOTIDE SEQUENCE</scope>
    <source>
        <strain evidence="1">CB-2022</strain>
    </source>
</reference>
<accession>A0ACB8X925</accession>
<name>A0ACB8X925_9TELE</name>
<protein>
    <submittedName>
        <fullName evidence="1">Uncharacterized protein</fullName>
    </submittedName>
</protein>
<dbReference type="EMBL" id="CM041532">
    <property type="protein sequence ID" value="KAI3376228.1"/>
    <property type="molecule type" value="Genomic_DNA"/>
</dbReference>
<feature type="non-terminal residue" evidence="1">
    <location>
        <position position="1789"/>
    </location>
</feature>
<keyword evidence="2" id="KW-1185">Reference proteome</keyword>
<comment type="caution">
    <text evidence="1">The sequence shown here is derived from an EMBL/GenBank/DDBJ whole genome shotgun (WGS) entry which is preliminary data.</text>
</comment>
<evidence type="ECO:0000313" key="1">
    <source>
        <dbReference type="EMBL" id="KAI3376228.1"/>
    </source>
</evidence>
<evidence type="ECO:0000313" key="2">
    <source>
        <dbReference type="Proteomes" id="UP000831701"/>
    </source>
</evidence>
<sequence>MDLNFYSDLTDGTGQHDGDPEFLDPQTFNGFDSDNKFPGGSDNYLTMSGSGHPFLSSSETFHTPSLGDEEFEIPPISLDPDSALTVSDVVSHFGELSDTGPSDSVVVPGNAVVEGDDPSFASTFVNPPSQGLEHLSLGVINQSGGSALLGSSLGMDLGHPIGSQFRSSSPVTIDVPLGDMGQGLLGSNQLTTIDQSELSAQLGLGLGGGNILQRPQSPEHPLSATASPTSSLQDDDMDDFRRSVLVESPVSMAVSPGVISLDPSLSESPLSAPASSISPAVGRKGGAGGVKRPKQKKDPNEPQKPVSAYALFFRDTQAAIKGQNPNTTFGEVSKIVASMWDSLGEDQKQVYKRKNEAAKKDYLKALAEYRAGQPSQAPIEVMDNSPSPPSPAPPPVVIQLHLPPASPLAPPGRSITTPRRTPSPTSAPPTSSWTCRRSPRALAPNPSLLLQPPHRIPPLSPRSSSSRRRCPRAACPSQQPLLPRRASRRRCSRCRAPLLLLGRAPLLLSQQMVHAPPPLQAKPRGAATAPPPLQIKVVPSSRQSDSSAPIIVTSAGEMPTSVSAGLTVEVGQSSDVVSGGEEVAEAEEGMEVEVNVASVPSVTPTASRNICVRAGCTNPAVESKDWDKEYCSNECVATHCSEITGCVYTGREGGKEIIAPQQAWRESALLLVDTPHPPPLPPPLLHHQHHHHHHHRPCRLPHPACRAKGEDEFGKVDAIVVSVGVDEEIVYAKSTAIQTWLFGYELTDTIMVFCDTKIIFLASKKKVDFLKQVAVTKGNENANGVPPITLLTREKNESNKANFDKMIEAIRGSKEGKTVGVFSKDKFPGEYMKSWNDTITAEGLEKVDISAVVAYTMAVKEDGELGLMKKAATITSEVYSKFFKERVMEIVDADEKVRHSKLAESVEKAIEEKKYLGGADPSTVEMCYPPIIQSGGNYSLKFSVVSDKNHMHFGAITCAMGIRYKSYCSNLVRTLMVDPPQEMQDNYNFLLQVEEELLKQLKHGVKICEAYNAVLEYVKKEKPDLVAKLTKNLGFAMGIEFREGSLVLNAKNQYKLKKGMVLSISLGFADLVNKEAKKDEQKKYALFIGDTIQINEEEAATILTPVKKKIKNVGIFLKNDDEEDEEEEGDDAEELLGKGARSAALLADRTRNEMTAEEKRRAHQKELANHLNEEAKRRLTEQKGEQQIQKWDSFFSLTASLTSGVHHRVRGLPPRQAPETLRPQLRTAASTMEAENMVHSDSMSPASLGICEKLFRRWELKTSLTEGSARRSQQTLTIRLGSARARKSNVSYKNVSQMPREKDIREMKIFIDKKYETVVMPVFGIATPFHIATIKNISMSVEGDYTYLRINFYVPGSSLGRQEGNIFPNPDATFVKEITYRASNLKAPGDTSVPSTNLQNAFRIIKEVQKRYKTREAEEKEKEGIVKQDSLVINLNRSNPKLKDLYIRPNIAQKRMQGSLEAHTNGFRFTSVRGDKVDILYNNIKHAIFQPCDGEMIIVLHFHLKNAIMFGKRRHTDVQFYTEVGEITTDLGKHQHMHDRDDLYAEQMEREMRHKLKSAFKNFIEKVETLTREELEFEVPFRDLGFQGAPYRSTCLLQPTSSSLVNVTEWPPFVVTLDEVELVHFERVQFHLKNFDVVIVYKDYNKKVTMINAVPVNSLDPIKEWLNSCDIKYTEGVQSLNWTKIMKTIVDDPEGFFEQGGWSFLDPESEGSGAEEDSESEMEDETFNPSADEEEEEEEDSDEDYDSETEDSTVQVSATFFFYSITARRLAVRRRAVKTGTSWRKKPEK</sequence>
<proteinExistence type="predicted"/>
<gene>
    <name evidence="1" type="ORF">L3Q82_016736</name>
</gene>